<proteinExistence type="predicted"/>
<name>A0A699GJI8_TANCI</name>
<accession>A0A699GJI8</accession>
<sequence length="417" mass="47292">MVLTFAVTHNMFAYLTKSDASEGFEQILDFLNASVIQYALTVNPTIYVSCIKQFWSSVLIKKTNDVVRLQALIDKRNVIINEDTVQQALQLDDAKRMLVPQQVNDDIDVDADVADDVDDNVVDAAEPTPPPPQQELILSISQVAPTSPPSPHQSHIADKIAQSLKIIKLKQRARRLEKKRKRMHPNRGEIVELDADEDVTLEEVVAEITKDAEDDEAKPTALKEVIEVVTTAKLMTEEVTVAATTITVAPSAARRRKGVVIRDPKETTIPSIIKHSESKSKNKGKVIEQVKRKEKLDNTVMRYQTLKRKPQTEAQARRYMMVYLKNMAGFKVDFFKDMTYDDIRPIFENHFNSIVAFLKKGEEKLEDEVSKAIKRKSETSEEKAAEKQKLDEERRLGDAMANCSSKICIFRAKELLR</sequence>
<dbReference type="EMBL" id="BKCJ010000025">
    <property type="protein sequence ID" value="GEU28858.1"/>
    <property type="molecule type" value="Genomic_DNA"/>
</dbReference>
<organism evidence="2">
    <name type="scientific">Tanacetum cinerariifolium</name>
    <name type="common">Dalmatian daisy</name>
    <name type="synonym">Chrysanthemum cinerariifolium</name>
    <dbReference type="NCBI Taxonomy" id="118510"/>
    <lineage>
        <taxon>Eukaryota</taxon>
        <taxon>Viridiplantae</taxon>
        <taxon>Streptophyta</taxon>
        <taxon>Embryophyta</taxon>
        <taxon>Tracheophyta</taxon>
        <taxon>Spermatophyta</taxon>
        <taxon>Magnoliopsida</taxon>
        <taxon>eudicotyledons</taxon>
        <taxon>Gunneridae</taxon>
        <taxon>Pentapetalae</taxon>
        <taxon>asterids</taxon>
        <taxon>campanulids</taxon>
        <taxon>Asterales</taxon>
        <taxon>Asteraceae</taxon>
        <taxon>Asteroideae</taxon>
        <taxon>Anthemideae</taxon>
        <taxon>Anthemidinae</taxon>
        <taxon>Tanacetum</taxon>
    </lineage>
</organism>
<keyword evidence="1" id="KW-0175">Coiled coil</keyword>
<evidence type="ECO:0008006" key="3">
    <source>
        <dbReference type="Google" id="ProtNLM"/>
    </source>
</evidence>
<dbReference type="AlphaFoldDB" id="A0A699GJI8"/>
<evidence type="ECO:0000313" key="2">
    <source>
        <dbReference type="EMBL" id="GEU28858.1"/>
    </source>
</evidence>
<gene>
    <name evidence="2" type="ORF">Tci_000836</name>
</gene>
<protein>
    <recommendedName>
        <fullName evidence="3">Xylulose kinase-1</fullName>
    </recommendedName>
</protein>
<comment type="caution">
    <text evidence="2">The sequence shown here is derived from an EMBL/GenBank/DDBJ whole genome shotgun (WGS) entry which is preliminary data.</text>
</comment>
<reference evidence="2" key="1">
    <citation type="journal article" date="2019" name="Sci. Rep.">
        <title>Draft genome of Tanacetum cinerariifolium, the natural source of mosquito coil.</title>
        <authorList>
            <person name="Yamashiro T."/>
            <person name="Shiraishi A."/>
            <person name="Satake H."/>
            <person name="Nakayama K."/>
        </authorList>
    </citation>
    <scope>NUCLEOTIDE SEQUENCE</scope>
</reference>
<feature type="coiled-coil region" evidence="1">
    <location>
        <begin position="362"/>
        <end position="396"/>
    </location>
</feature>
<evidence type="ECO:0000256" key="1">
    <source>
        <dbReference type="SAM" id="Coils"/>
    </source>
</evidence>